<dbReference type="PANTHER" id="PTHR43884">
    <property type="entry name" value="ACYL-COA DEHYDROGENASE"/>
    <property type="match status" value="1"/>
</dbReference>
<sequence length="389" mass="43255">MKEQFIRTTEVQQWLEKLATLQPQITAQAKIADENNTFVSANIEALRKIGYGKITLPKRDGGEGLSLYDAIVLQETLGSYDASTALAIGWTLLTVGELYENRYWTEEMLLMFAKEVQQGAIVNRAVSEVATGSPIRGGKPTTTATRHNTQYTLNGKKGFTTCAYALDYFLISAWLEDKEQVGFFLVHKDTAGLTIEDNWHMLGMRGTGSHDLVIDHVTVDEHFLVEIPSYHTGFKLNAWLLLIPATYLGIAQAARDIALDFANRYQPNSIDTTIAHLPNVQAQLGEIDLLLTQARFAIYGAAEAIERGNAPEQISHLVNIAKYTVTNHAIAIVDLAMRVVGAKSLQQENTLQRLYRDVRAGLHNPPMDDLTITLLAKFANTQWEATQHV</sequence>
<evidence type="ECO:0000313" key="11">
    <source>
        <dbReference type="Proteomes" id="UP000616608"/>
    </source>
</evidence>
<dbReference type="InterPro" id="IPR037069">
    <property type="entry name" value="AcylCoA_DH/ox_N_sf"/>
</dbReference>
<dbReference type="InterPro" id="IPR009075">
    <property type="entry name" value="AcylCo_DH/oxidase_C"/>
</dbReference>
<dbReference type="CDD" id="cd00567">
    <property type="entry name" value="ACAD"/>
    <property type="match status" value="1"/>
</dbReference>
<dbReference type="InterPro" id="IPR046373">
    <property type="entry name" value="Acyl-CoA_Oxase/DH_mid-dom_sf"/>
</dbReference>
<dbReference type="Pfam" id="PF00441">
    <property type="entry name" value="Acyl-CoA_dh_1"/>
    <property type="match status" value="1"/>
</dbReference>
<dbReference type="GO" id="GO:0003995">
    <property type="term" value="F:acyl-CoA dehydrogenase activity"/>
    <property type="evidence" value="ECO:0007669"/>
    <property type="project" value="TreeGrafter"/>
</dbReference>
<keyword evidence="4 6" id="KW-0274">FAD</keyword>
<dbReference type="FunFam" id="2.40.110.10:FF:000020">
    <property type="entry name" value="Putative acyl-CoA dehydrogenase YdbM"/>
    <property type="match status" value="1"/>
</dbReference>
<dbReference type="Proteomes" id="UP000616608">
    <property type="component" value="Unassembled WGS sequence"/>
</dbReference>
<feature type="domain" description="Acyl-CoA oxidase/dehydrogenase middle" evidence="8">
    <location>
        <begin position="125"/>
        <end position="217"/>
    </location>
</feature>
<dbReference type="Gene3D" id="1.10.540.10">
    <property type="entry name" value="Acyl-CoA dehydrogenase/oxidase, N-terminal domain"/>
    <property type="match status" value="1"/>
</dbReference>
<protein>
    <submittedName>
        <fullName evidence="10">Acyl-CoA dehydrogenase YdbM</fullName>
    </submittedName>
</protein>
<keyword evidence="5 6" id="KW-0560">Oxidoreductase</keyword>
<dbReference type="InterPro" id="IPR009100">
    <property type="entry name" value="AcylCoA_DH/oxidase_NM_dom_sf"/>
</dbReference>
<dbReference type="Gene3D" id="1.20.140.10">
    <property type="entry name" value="Butyryl-CoA Dehydrogenase, subunit A, domain 3"/>
    <property type="match status" value="1"/>
</dbReference>
<evidence type="ECO:0000256" key="5">
    <source>
        <dbReference type="ARBA" id="ARBA00023002"/>
    </source>
</evidence>
<comment type="similarity">
    <text evidence="2 6">Belongs to the acyl-CoA dehydrogenase family.</text>
</comment>
<comment type="cofactor">
    <cofactor evidence="1 6">
        <name>FAD</name>
        <dbReference type="ChEBI" id="CHEBI:57692"/>
    </cofactor>
</comment>
<dbReference type="SUPFAM" id="SSF56645">
    <property type="entry name" value="Acyl-CoA dehydrogenase NM domain-like"/>
    <property type="match status" value="1"/>
</dbReference>
<dbReference type="SUPFAM" id="SSF47203">
    <property type="entry name" value="Acyl-CoA dehydrogenase C-terminal domain-like"/>
    <property type="match status" value="1"/>
</dbReference>
<accession>A0A917G0B3</accession>
<comment type="caution">
    <text evidence="10">The sequence shown here is derived from an EMBL/GenBank/DDBJ whole genome shotgun (WGS) entry which is preliminary data.</text>
</comment>
<evidence type="ECO:0000256" key="6">
    <source>
        <dbReference type="RuleBase" id="RU362125"/>
    </source>
</evidence>
<dbReference type="PANTHER" id="PTHR43884:SF25">
    <property type="entry name" value="ACYL-COA DEHYDROGENASE YDBM-RELATED"/>
    <property type="match status" value="1"/>
</dbReference>
<gene>
    <name evidence="10" type="primary">ydbM</name>
    <name evidence="10" type="ORF">GCM10007425_08270</name>
</gene>
<evidence type="ECO:0000256" key="2">
    <source>
        <dbReference type="ARBA" id="ARBA00009347"/>
    </source>
</evidence>
<evidence type="ECO:0000256" key="4">
    <source>
        <dbReference type="ARBA" id="ARBA00022827"/>
    </source>
</evidence>
<keyword evidence="3 6" id="KW-0285">Flavoprotein</keyword>
<dbReference type="InterPro" id="IPR006091">
    <property type="entry name" value="Acyl-CoA_Oxase/DH_mid-dom"/>
</dbReference>
<dbReference type="Pfam" id="PF02770">
    <property type="entry name" value="Acyl-CoA_dh_M"/>
    <property type="match status" value="1"/>
</dbReference>
<evidence type="ECO:0000259" key="7">
    <source>
        <dbReference type="Pfam" id="PF00441"/>
    </source>
</evidence>
<dbReference type="EMBL" id="BMJT01000002">
    <property type="protein sequence ID" value="GGG16288.1"/>
    <property type="molecule type" value="Genomic_DNA"/>
</dbReference>
<reference evidence="10" key="2">
    <citation type="submission" date="2020-09" db="EMBL/GenBank/DDBJ databases">
        <authorList>
            <person name="Sun Q."/>
            <person name="Zhou Y."/>
        </authorList>
    </citation>
    <scope>NUCLEOTIDE SEQUENCE</scope>
    <source>
        <strain evidence="10">CGMCC 1.15760</strain>
    </source>
</reference>
<evidence type="ECO:0000259" key="8">
    <source>
        <dbReference type="Pfam" id="PF02770"/>
    </source>
</evidence>
<dbReference type="GO" id="GO:0050660">
    <property type="term" value="F:flavin adenine dinucleotide binding"/>
    <property type="evidence" value="ECO:0007669"/>
    <property type="project" value="InterPro"/>
</dbReference>
<evidence type="ECO:0000259" key="9">
    <source>
        <dbReference type="Pfam" id="PF02771"/>
    </source>
</evidence>
<dbReference type="AlphaFoldDB" id="A0A917G0B3"/>
<feature type="domain" description="Acyl-CoA dehydrogenase/oxidase C-terminal" evidence="7">
    <location>
        <begin position="243"/>
        <end position="360"/>
    </location>
</feature>
<dbReference type="PIRSF" id="PIRSF016578">
    <property type="entry name" value="HsaA"/>
    <property type="match status" value="1"/>
</dbReference>
<proteinExistence type="inferred from homology"/>
<evidence type="ECO:0000256" key="1">
    <source>
        <dbReference type="ARBA" id="ARBA00001974"/>
    </source>
</evidence>
<dbReference type="Gene3D" id="2.40.110.10">
    <property type="entry name" value="Butyryl-CoA Dehydrogenase, subunit A, domain 2"/>
    <property type="match status" value="1"/>
</dbReference>
<evidence type="ECO:0000313" key="10">
    <source>
        <dbReference type="EMBL" id="GGG16288.1"/>
    </source>
</evidence>
<organism evidence="10 11">
    <name type="scientific">Lysinibacillus alkalisoli</name>
    <dbReference type="NCBI Taxonomy" id="1911548"/>
    <lineage>
        <taxon>Bacteria</taxon>
        <taxon>Bacillati</taxon>
        <taxon>Bacillota</taxon>
        <taxon>Bacilli</taxon>
        <taxon>Bacillales</taxon>
        <taxon>Bacillaceae</taxon>
        <taxon>Lysinibacillus</taxon>
    </lineage>
</organism>
<evidence type="ECO:0000256" key="3">
    <source>
        <dbReference type="ARBA" id="ARBA00022630"/>
    </source>
</evidence>
<dbReference type="InterPro" id="IPR013786">
    <property type="entry name" value="AcylCoA_DH/ox_N"/>
</dbReference>
<reference evidence="10" key="1">
    <citation type="journal article" date="2014" name="Int. J. Syst. Evol. Microbiol.">
        <title>Complete genome sequence of Corynebacterium casei LMG S-19264T (=DSM 44701T), isolated from a smear-ripened cheese.</title>
        <authorList>
            <consortium name="US DOE Joint Genome Institute (JGI-PGF)"/>
            <person name="Walter F."/>
            <person name="Albersmeier A."/>
            <person name="Kalinowski J."/>
            <person name="Ruckert C."/>
        </authorList>
    </citation>
    <scope>NUCLEOTIDE SEQUENCE</scope>
    <source>
        <strain evidence="10">CGMCC 1.15760</strain>
    </source>
</reference>
<feature type="domain" description="Acyl-CoA dehydrogenase/oxidase N-terminal" evidence="9">
    <location>
        <begin position="22"/>
        <end position="92"/>
    </location>
</feature>
<keyword evidence="11" id="KW-1185">Reference proteome</keyword>
<dbReference type="Pfam" id="PF02771">
    <property type="entry name" value="Acyl-CoA_dh_N"/>
    <property type="match status" value="1"/>
</dbReference>
<name>A0A917G0B3_9BACI</name>
<dbReference type="InterPro" id="IPR036250">
    <property type="entry name" value="AcylCo_DH-like_C"/>
</dbReference>
<dbReference type="RefSeq" id="WP_188613749.1">
    <property type="nucleotide sequence ID" value="NZ_BMJT01000002.1"/>
</dbReference>